<dbReference type="NCBIfam" id="TIGR03512">
    <property type="entry name" value="GldD_lipo"/>
    <property type="match status" value="1"/>
</dbReference>
<keyword evidence="1" id="KW-0449">Lipoprotein</keyword>
<dbReference type="EMBL" id="SOEO01000001">
    <property type="protein sequence ID" value="TDX86801.1"/>
    <property type="molecule type" value="Genomic_DNA"/>
</dbReference>
<dbReference type="RefSeq" id="WP_133943442.1">
    <property type="nucleotide sequence ID" value="NZ_SOEO01000001.1"/>
</dbReference>
<evidence type="ECO:0000313" key="2">
    <source>
        <dbReference type="Proteomes" id="UP000295313"/>
    </source>
</evidence>
<keyword evidence="2" id="KW-1185">Reference proteome</keyword>
<dbReference type="OrthoDB" id="679501at2"/>
<accession>A0A4V3H2X8</accession>
<reference evidence="1 2" key="1">
    <citation type="submission" date="2019-03" db="EMBL/GenBank/DDBJ databases">
        <title>Genomic Encyclopedia of Type Strains, Phase III (KMG-III): the genomes of soil and plant-associated and newly described type strains.</title>
        <authorList>
            <person name="Whitman W."/>
        </authorList>
    </citation>
    <scope>NUCLEOTIDE SEQUENCE [LARGE SCALE GENOMIC DNA]</scope>
    <source>
        <strain evidence="1 2">CGMCC 1.12802</strain>
    </source>
</reference>
<dbReference type="AlphaFoldDB" id="A0A4V3H2X8"/>
<dbReference type="Proteomes" id="UP000295313">
    <property type="component" value="Unassembled WGS sequence"/>
</dbReference>
<name>A0A4V3H2X8_9FLAO</name>
<gene>
    <name evidence="1" type="ORF">B0I22_0953</name>
</gene>
<protein>
    <submittedName>
        <fullName evidence="1">Gliding motility-associated lipoprotein GldD</fullName>
    </submittedName>
</protein>
<comment type="caution">
    <text evidence="1">The sequence shown here is derived from an EMBL/GenBank/DDBJ whole genome shotgun (WGS) entry which is preliminary data.</text>
</comment>
<organism evidence="1 2">
    <name type="scientific">Epilithonimonas xixisoli</name>
    <dbReference type="NCBI Taxonomy" id="1476462"/>
    <lineage>
        <taxon>Bacteria</taxon>
        <taxon>Pseudomonadati</taxon>
        <taxon>Bacteroidota</taxon>
        <taxon>Flavobacteriia</taxon>
        <taxon>Flavobacteriales</taxon>
        <taxon>Weeksellaceae</taxon>
        <taxon>Chryseobacterium group</taxon>
        <taxon>Epilithonimonas</taxon>
    </lineage>
</organism>
<proteinExistence type="predicted"/>
<dbReference type="InterPro" id="IPR019850">
    <property type="entry name" value="GldD-like"/>
</dbReference>
<evidence type="ECO:0000313" key="1">
    <source>
        <dbReference type="EMBL" id="TDX86801.1"/>
    </source>
</evidence>
<sequence length="192" mass="22316">MFKNLIRVFIGLSLFSCGKEPVPKPKGDLRLEYPTPKYLNFSAPCDYSFDYSDFAKVKDAKQSCWYNLSYPGMKANVFITYFPIKNDFDLHVKEVEKMVYEHTIKASSIDTKSFAYPEKNVYGNFYELKGQSASNIQFFVTDSTRHFVTGNLYFNSRPRPDSLAPAVDYIKKDLLHLIDSFEWNKNDNQSKK</sequence>
<dbReference type="Pfam" id="PF25593">
    <property type="entry name" value="GldD_lipo"/>
    <property type="match status" value="1"/>
</dbReference>